<evidence type="ECO:0000313" key="3">
    <source>
        <dbReference type="EMBL" id="KAJ3185602.1"/>
    </source>
</evidence>
<feature type="region of interest" description="Disordered" evidence="1">
    <location>
        <begin position="387"/>
        <end position="415"/>
    </location>
</feature>
<dbReference type="Proteomes" id="UP001212152">
    <property type="component" value="Unassembled WGS sequence"/>
</dbReference>
<comment type="caution">
    <text evidence="3">The sequence shown here is derived from an EMBL/GenBank/DDBJ whole genome shotgun (WGS) entry which is preliminary data.</text>
</comment>
<dbReference type="EMBL" id="JADGJQ010000001">
    <property type="protein sequence ID" value="KAJ3185602.1"/>
    <property type="molecule type" value="Genomic_DNA"/>
</dbReference>
<keyword evidence="2" id="KW-0472">Membrane</keyword>
<feature type="transmembrane region" description="Helical" evidence="2">
    <location>
        <begin position="113"/>
        <end position="134"/>
    </location>
</feature>
<name>A0AAD5TSJ1_9FUNG</name>
<feature type="compositionally biased region" description="Polar residues" evidence="1">
    <location>
        <begin position="390"/>
        <end position="403"/>
    </location>
</feature>
<accession>A0AAD5TSJ1</accession>
<feature type="region of interest" description="Disordered" evidence="1">
    <location>
        <begin position="286"/>
        <end position="325"/>
    </location>
</feature>
<reference evidence="3" key="1">
    <citation type="submission" date="2020-05" db="EMBL/GenBank/DDBJ databases">
        <title>Phylogenomic resolution of chytrid fungi.</title>
        <authorList>
            <person name="Stajich J.E."/>
            <person name="Amses K."/>
            <person name="Simmons R."/>
            <person name="Seto K."/>
            <person name="Myers J."/>
            <person name="Bonds A."/>
            <person name="Quandt C.A."/>
            <person name="Barry K."/>
            <person name="Liu P."/>
            <person name="Grigoriev I."/>
            <person name="Longcore J.E."/>
            <person name="James T.Y."/>
        </authorList>
    </citation>
    <scope>NUCLEOTIDE SEQUENCE</scope>
    <source>
        <strain evidence="3">JEL0379</strain>
    </source>
</reference>
<evidence type="ECO:0000256" key="1">
    <source>
        <dbReference type="SAM" id="MobiDB-lite"/>
    </source>
</evidence>
<evidence type="ECO:0000313" key="4">
    <source>
        <dbReference type="Proteomes" id="UP001212152"/>
    </source>
</evidence>
<keyword evidence="4" id="KW-1185">Reference proteome</keyword>
<feature type="compositionally biased region" description="Low complexity" evidence="1">
    <location>
        <begin position="60"/>
        <end position="78"/>
    </location>
</feature>
<feature type="region of interest" description="Disordered" evidence="1">
    <location>
        <begin position="52"/>
        <end position="107"/>
    </location>
</feature>
<feature type="compositionally biased region" description="Basic residues" evidence="1">
    <location>
        <begin position="470"/>
        <end position="481"/>
    </location>
</feature>
<proteinExistence type="predicted"/>
<evidence type="ECO:0000256" key="2">
    <source>
        <dbReference type="SAM" id="Phobius"/>
    </source>
</evidence>
<gene>
    <name evidence="3" type="ORF">HDU87_000225</name>
</gene>
<keyword evidence="2" id="KW-0812">Transmembrane</keyword>
<feature type="compositionally biased region" description="Polar residues" evidence="1">
    <location>
        <begin position="286"/>
        <end position="304"/>
    </location>
</feature>
<feature type="region of interest" description="Disordered" evidence="1">
    <location>
        <begin position="465"/>
        <end position="509"/>
    </location>
</feature>
<sequence>MPLSSVSSLPTILPRPSFALDSRLDPNAIFPAAEAPLRLVVSSVGNAAVNPPRQNAGAATGSQGSISSAPSASSPNGSTGTGAGDGSNGQTSPGEADAAAAGANGSTKRTPTIAIAASVGAIAAVAFGAVAVVARRRHQTVFGKSKVAPITAADGIYKDHKPSPLSRSISRFLPRFAPIRKPSFRLGAAARIDRGSFGSSVSTAASPAVPGDANVISYISPSRSARPLMPALHLLEPAAASSPFSSSSSNAGSVPSQAPELPLPLYRISDLYSDLASEARSQSSKASGYASLSVNSESTRSPSITVPPASWRASDAPTDTSNEDRNIPYSVIMMDNNSPFRGFDAAPRDSSASSASTQRDIPIGSFDGTAAARRLVHFRSGDSIVGIAQRPNSASTTQSSVASDPSRPGSPALPTLAFSKMSWHDSTVRTQSALRLSVLSGETETCQEDEEAQEQPRPMVELNHSDARVRSKGAGHSRSRSGRFADADSELPQFKSLAQPLPRDNKANYPAVLGDGWSMAN</sequence>
<feature type="region of interest" description="Disordered" evidence="1">
    <location>
        <begin position="341"/>
        <end position="361"/>
    </location>
</feature>
<organism evidence="3 4">
    <name type="scientific">Geranomyces variabilis</name>
    <dbReference type="NCBI Taxonomy" id="109894"/>
    <lineage>
        <taxon>Eukaryota</taxon>
        <taxon>Fungi</taxon>
        <taxon>Fungi incertae sedis</taxon>
        <taxon>Chytridiomycota</taxon>
        <taxon>Chytridiomycota incertae sedis</taxon>
        <taxon>Chytridiomycetes</taxon>
        <taxon>Spizellomycetales</taxon>
        <taxon>Powellomycetaceae</taxon>
        <taxon>Geranomyces</taxon>
    </lineage>
</organism>
<keyword evidence="2" id="KW-1133">Transmembrane helix</keyword>
<dbReference type="AlphaFoldDB" id="A0AAD5TSJ1"/>
<feature type="region of interest" description="Disordered" evidence="1">
    <location>
        <begin position="441"/>
        <end position="460"/>
    </location>
</feature>
<protein>
    <submittedName>
        <fullName evidence="3">Uncharacterized protein</fullName>
    </submittedName>
</protein>